<evidence type="ECO:0000313" key="3">
    <source>
        <dbReference type="EnsemblPlants" id="KQK02933"/>
    </source>
</evidence>
<evidence type="ECO:0000313" key="4">
    <source>
        <dbReference type="Proteomes" id="UP000008810"/>
    </source>
</evidence>
<dbReference type="CDD" id="cd00113">
    <property type="entry name" value="PLAT"/>
    <property type="match status" value="1"/>
</dbReference>
<reference evidence="2" key="2">
    <citation type="submission" date="2017-06" db="EMBL/GenBank/DDBJ databases">
        <title>WGS assembly of Brachypodium distachyon.</title>
        <authorList>
            <consortium name="The International Brachypodium Initiative"/>
            <person name="Lucas S."/>
            <person name="Harmon-Smith M."/>
            <person name="Lail K."/>
            <person name="Tice H."/>
            <person name="Grimwood J."/>
            <person name="Bruce D."/>
            <person name="Barry K."/>
            <person name="Shu S."/>
            <person name="Lindquist E."/>
            <person name="Wang M."/>
            <person name="Pitluck S."/>
            <person name="Vogel J.P."/>
            <person name="Garvin D.F."/>
            <person name="Mockler T.C."/>
            <person name="Schmutz J."/>
            <person name="Rokhsar D."/>
            <person name="Bevan M.W."/>
        </authorList>
    </citation>
    <scope>NUCLEOTIDE SEQUENCE</scope>
    <source>
        <strain evidence="2">Bd21</strain>
    </source>
</reference>
<dbReference type="OMA" id="YGFERCA"/>
<dbReference type="RefSeq" id="XP_010230524.1">
    <property type="nucleotide sequence ID" value="XM_010232222.3"/>
</dbReference>
<reference evidence="2 3" key="1">
    <citation type="journal article" date="2010" name="Nature">
        <title>Genome sequencing and analysis of the model grass Brachypodium distachyon.</title>
        <authorList>
            <consortium name="International Brachypodium Initiative"/>
        </authorList>
    </citation>
    <scope>NUCLEOTIDE SEQUENCE [LARGE SCALE GENOMIC DNA]</scope>
    <source>
        <strain evidence="2">Bd21</strain>
        <strain evidence="3">cv. Bd21</strain>
    </source>
</reference>
<dbReference type="Proteomes" id="UP000008810">
    <property type="component" value="Chromosome 2"/>
</dbReference>
<dbReference type="InterPro" id="IPR036392">
    <property type="entry name" value="PLAT/LH2_dom_sf"/>
</dbReference>
<dbReference type="OrthoDB" id="817978at2759"/>
<reference evidence="3" key="3">
    <citation type="submission" date="2018-08" db="UniProtKB">
        <authorList>
            <consortium name="EnsemblPlants"/>
        </authorList>
    </citation>
    <scope>IDENTIFICATION</scope>
    <source>
        <strain evidence="3">cv. Bd21</strain>
    </source>
</reference>
<dbReference type="KEGG" id="bdi:104582503"/>
<dbReference type="HOGENOM" id="CLU_102727_0_1_1"/>
<dbReference type="SUPFAM" id="SSF49723">
    <property type="entry name" value="Lipase/lipooxygenase domain (PLAT/LH2 domain)"/>
    <property type="match status" value="1"/>
</dbReference>
<gene>
    <name evidence="3" type="primary">LOC104582503</name>
    <name evidence="2" type="ORF">BRADI_2g04510v3</name>
</gene>
<dbReference type="PANTHER" id="PTHR31718:SF31">
    <property type="entry name" value="OS01G0172800 PROTEIN"/>
    <property type="match status" value="1"/>
</dbReference>
<feature type="signal peptide" evidence="1">
    <location>
        <begin position="1"/>
        <end position="25"/>
    </location>
</feature>
<dbReference type="Pfam" id="PF06232">
    <property type="entry name" value="ATS3"/>
    <property type="match status" value="1"/>
</dbReference>
<keyword evidence="4" id="KW-1185">Reference proteome</keyword>
<dbReference type="InterPro" id="IPR010417">
    <property type="entry name" value="Embryo-specific_ATS3"/>
</dbReference>
<dbReference type="EnsemblPlants" id="KQK02933">
    <property type="protein sequence ID" value="KQK02933"/>
    <property type="gene ID" value="BRADI_2g04510v3"/>
</dbReference>
<dbReference type="GeneID" id="104582503"/>
<evidence type="ECO:0000256" key="1">
    <source>
        <dbReference type="SAM" id="SignalP"/>
    </source>
</evidence>
<feature type="chain" id="PRO_5014094498" description="Embryo-specific protein 3" evidence="1">
    <location>
        <begin position="26"/>
        <end position="190"/>
    </location>
</feature>
<dbReference type="STRING" id="15368.I1HCG8"/>
<keyword evidence="1" id="KW-0732">Signal</keyword>
<protein>
    <recommendedName>
        <fullName evidence="5">Embryo-specific protein 3</fullName>
    </recommendedName>
</protein>
<dbReference type="EMBL" id="CM000881">
    <property type="protein sequence ID" value="KQK02933.1"/>
    <property type="molecule type" value="Genomic_DNA"/>
</dbReference>
<dbReference type="Gramene" id="KQK02933">
    <property type="protein sequence ID" value="KQK02933"/>
    <property type="gene ID" value="BRADI_2g04510v3"/>
</dbReference>
<dbReference type="eggNOG" id="ENOG502S14I">
    <property type="taxonomic scope" value="Eukaryota"/>
</dbReference>
<sequence>MARRSRPQQPALACFFLLCIHLVLASASFLRPLPRPESEDHGGGGLDRAHIGARTCWYTVQIKTSCDSPARTADAVGLAFGDAYGNEAYAARLDAAGVFTRCAKDTFKVGGPCGYGICYLYLRRSGRSGWTPEWVRVYEPTSSSGTPSTFRYGDPLPDNVWYGFNRCPRRAAADGSSASSSSESAAVQAM</sequence>
<name>I1HCG8_BRADI</name>
<proteinExistence type="predicted"/>
<organism evidence="2">
    <name type="scientific">Brachypodium distachyon</name>
    <name type="common">Purple false brome</name>
    <name type="synonym">Trachynia distachya</name>
    <dbReference type="NCBI Taxonomy" id="15368"/>
    <lineage>
        <taxon>Eukaryota</taxon>
        <taxon>Viridiplantae</taxon>
        <taxon>Streptophyta</taxon>
        <taxon>Embryophyta</taxon>
        <taxon>Tracheophyta</taxon>
        <taxon>Spermatophyta</taxon>
        <taxon>Magnoliopsida</taxon>
        <taxon>Liliopsida</taxon>
        <taxon>Poales</taxon>
        <taxon>Poaceae</taxon>
        <taxon>BOP clade</taxon>
        <taxon>Pooideae</taxon>
        <taxon>Stipodae</taxon>
        <taxon>Brachypodieae</taxon>
        <taxon>Brachypodium</taxon>
    </lineage>
</organism>
<evidence type="ECO:0008006" key="5">
    <source>
        <dbReference type="Google" id="ProtNLM"/>
    </source>
</evidence>
<dbReference type="PANTHER" id="PTHR31718">
    <property type="entry name" value="PLAT DOMAIN-CONTAINING PROTEIN"/>
    <property type="match status" value="1"/>
</dbReference>
<dbReference type="AlphaFoldDB" id="I1HCG8"/>
<accession>I1HCG8</accession>
<evidence type="ECO:0000313" key="2">
    <source>
        <dbReference type="EMBL" id="KQK02933.1"/>
    </source>
</evidence>